<reference evidence="1 2" key="1">
    <citation type="journal article" date="2024" name="J Genomics">
        <title>Draft genome sequencing and assembly of Favolaschia claudopus CIRM-BRFM 2984 isolated from oak limbs.</title>
        <authorList>
            <person name="Navarro D."/>
            <person name="Drula E."/>
            <person name="Chaduli D."/>
            <person name="Cazenave R."/>
            <person name="Ahrendt S."/>
            <person name="Wang J."/>
            <person name="Lipzen A."/>
            <person name="Daum C."/>
            <person name="Barry K."/>
            <person name="Grigoriev I.V."/>
            <person name="Favel A."/>
            <person name="Rosso M.N."/>
            <person name="Martin F."/>
        </authorList>
    </citation>
    <scope>NUCLEOTIDE SEQUENCE [LARGE SCALE GENOMIC DNA]</scope>
    <source>
        <strain evidence="1 2">CIRM-BRFM 2984</strain>
    </source>
</reference>
<comment type="caution">
    <text evidence="1">The sequence shown here is derived from an EMBL/GenBank/DDBJ whole genome shotgun (WGS) entry which is preliminary data.</text>
</comment>
<accession>A0AAW0EJV5</accession>
<evidence type="ECO:0000313" key="2">
    <source>
        <dbReference type="Proteomes" id="UP001362999"/>
    </source>
</evidence>
<name>A0AAW0EJV5_9AGAR</name>
<dbReference type="Proteomes" id="UP001362999">
    <property type="component" value="Unassembled WGS sequence"/>
</dbReference>
<dbReference type="AlphaFoldDB" id="A0AAW0EJV5"/>
<protein>
    <submittedName>
        <fullName evidence="1">Uncharacterized protein</fullName>
    </submittedName>
</protein>
<evidence type="ECO:0000313" key="1">
    <source>
        <dbReference type="EMBL" id="KAK7064332.1"/>
    </source>
</evidence>
<gene>
    <name evidence="1" type="ORF">R3P38DRAFT_38355</name>
</gene>
<organism evidence="1 2">
    <name type="scientific">Favolaschia claudopus</name>
    <dbReference type="NCBI Taxonomy" id="2862362"/>
    <lineage>
        <taxon>Eukaryota</taxon>
        <taxon>Fungi</taxon>
        <taxon>Dikarya</taxon>
        <taxon>Basidiomycota</taxon>
        <taxon>Agaricomycotina</taxon>
        <taxon>Agaricomycetes</taxon>
        <taxon>Agaricomycetidae</taxon>
        <taxon>Agaricales</taxon>
        <taxon>Marasmiineae</taxon>
        <taxon>Mycenaceae</taxon>
        <taxon>Favolaschia</taxon>
    </lineage>
</organism>
<dbReference type="EMBL" id="JAWWNJ010000001">
    <property type="protein sequence ID" value="KAK7064332.1"/>
    <property type="molecule type" value="Genomic_DNA"/>
</dbReference>
<sequence>MASKSFASPEHFTQKTGRWSCNLCKPTNHDPAHMNFRTALQHERNSVQHAQNVREANTWWNPMGEDAAVWNAPLEEDPPLTKQEIQMREHQYHVERVADIVPYWIKCVDAAAKGQELRLEPFLNSLYNASDSWATSNDSWGPAPELGWEAGGGWGPDVAKSNGSSGFGSRWRTGSVASEESPTTGYAFVENFARQESVTDVDRKHRLHKFFDMPTDEKVKKIDEIVRYLRESA</sequence>
<proteinExistence type="predicted"/>
<keyword evidence="2" id="KW-1185">Reference proteome</keyword>